<dbReference type="EMBL" id="JAODUO010000589">
    <property type="protein sequence ID" value="KAK2177602.1"/>
    <property type="molecule type" value="Genomic_DNA"/>
</dbReference>
<dbReference type="AlphaFoldDB" id="A0AAD9KUK9"/>
<sequence length="385" mass="41788">MLMSKEETQSRFTESLHEEMEKESGQFHEYLRTGGSPRVTFTSDGAMTTPTNRPPTTTKENKSSPTTTVPKKPNPPTMTPTATKTATTPPTTSTPTTTTTTTNPPTTKTMTKKTTMTTTTTTPTTTTTTMPTTTTPKTTTPTTTTTTTRTTMPTTTTPKTTTPTTTNTGPNYCELHSPCQNGGTCVNLAGGSYVCVCPKCNCSKVEPFGDCEVDLATICREEDLPPHDNVPHPYNCTQFVKCRSDGTATAVQYVWAFEDGQHVFNPKTDISDFIWNVKCARETVVRTLCADVTCVNGGSCEDTRSGFKCHCTAGYTGDKCQQDHSAAPCVWYVTYSRTVHVYSTGGTNVVTMDLSGALCHKHILGRQDFKICNDVSKYSTCLSVV</sequence>
<dbReference type="Proteomes" id="UP001209878">
    <property type="component" value="Unassembled WGS sequence"/>
</dbReference>
<dbReference type="PROSITE" id="PS00022">
    <property type="entry name" value="EGF_1"/>
    <property type="match status" value="1"/>
</dbReference>
<dbReference type="CDD" id="cd00054">
    <property type="entry name" value="EGF_CA"/>
    <property type="match status" value="2"/>
</dbReference>
<dbReference type="Pfam" id="PF12661">
    <property type="entry name" value="hEGF"/>
    <property type="match status" value="2"/>
</dbReference>
<protein>
    <recommendedName>
        <fullName evidence="7">EGF-like domain-containing protein</fullName>
    </recommendedName>
</protein>
<feature type="region of interest" description="Disordered" evidence="6">
    <location>
        <begin position="1"/>
        <end position="163"/>
    </location>
</feature>
<accession>A0AAD9KUK9</accession>
<feature type="disulfide bond" evidence="5">
    <location>
        <begin position="311"/>
        <end position="320"/>
    </location>
</feature>
<keyword evidence="1 5" id="KW-0245">EGF-like domain</keyword>
<evidence type="ECO:0000256" key="1">
    <source>
        <dbReference type="ARBA" id="ARBA00022536"/>
    </source>
</evidence>
<dbReference type="SMART" id="SM00179">
    <property type="entry name" value="EGF_CA"/>
    <property type="match status" value="2"/>
</dbReference>
<dbReference type="PROSITE" id="PS50026">
    <property type="entry name" value="EGF_3"/>
    <property type="match status" value="2"/>
</dbReference>
<comment type="caution">
    <text evidence="8">The sequence shown here is derived from an EMBL/GenBank/DDBJ whole genome shotgun (WGS) entry which is preliminary data.</text>
</comment>
<gene>
    <name evidence="8" type="ORF">NP493_590g03035</name>
</gene>
<feature type="domain" description="EGF-like" evidence="7">
    <location>
        <begin position="285"/>
        <end position="321"/>
    </location>
</feature>
<feature type="compositionally biased region" description="Low complexity" evidence="6">
    <location>
        <begin position="79"/>
        <end position="163"/>
    </location>
</feature>
<dbReference type="InterPro" id="IPR000152">
    <property type="entry name" value="EGF-type_Asp/Asn_hydroxyl_site"/>
</dbReference>
<evidence type="ECO:0000313" key="9">
    <source>
        <dbReference type="Proteomes" id="UP001209878"/>
    </source>
</evidence>
<dbReference type="FunFam" id="2.10.25.10:FF:000066">
    <property type="entry name" value="FAT atypical cadherin 4"/>
    <property type="match status" value="1"/>
</dbReference>
<keyword evidence="9" id="KW-1185">Reference proteome</keyword>
<dbReference type="GO" id="GO:0005509">
    <property type="term" value="F:calcium ion binding"/>
    <property type="evidence" value="ECO:0007669"/>
    <property type="project" value="InterPro"/>
</dbReference>
<evidence type="ECO:0000259" key="7">
    <source>
        <dbReference type="PROSITE" id="PS50026"/>
    </source>
</evidence>
<dbReference type="Gene3D" id="2.170.140.10">
    <property type="entry name" value="Chitin binding domain"/>
    <property type="match status" value="1"/>
</dbReference>
<keyword evidence="4 5" id="KW-1015">Disulfide bond</keyword>
<dbReference type="InterPro" id="IPR000742">
    <property type="entry name" value="EGF"/>
</dbReference>
<organism evidence="8 9">
    <name type="scientific">Ridgeia piscesae</name>
    <name type="common">Tubeworm</name>
    <dbReference type="NCBI Taxonomy" id="27915"/>
    <lineage>
        <taxon>Eukaryota</taxon>
        <taxon>Metazoa</taxon>
        <taxon>Spiralia</taxon>
        <taxon>Lophotrochozoa</taxon>
        <taxon>Annelida</taxon>
        <taxon>Polychaeta</taxon>
        <taxon>Sedentaria</taxon>
        <taxon>Canalipalpata</taxon>
        <taxon>Sabellida</taxon>
        <taxon>Siboglinidae</taxon>
        <taxon>Ridgeia</taxon>
    </lineage>
</organism>
<evidence type="ECO:0000256" key="4">
    <source>
        <dbReference type="ARBA" id="ARBA00023157"/>
    </source>
</evidence>
<evidence type="ECO:0000256" key="5">
    <source>
        <dbReference type="PROSITE-ProRule" id="PRU00076"/>
    </source>
</evidence>
<dbReference type="InterPro" id="IPR013032">
    <property type="entry name" value="EGF-like_CS"/>
</dbReference>
<keyword evidence="2" id="KW-0732">Signal</keyword>
<dbReference type="PROSITE" id="PS01186">
    <property type="entry name" value="EGF_2"/>
    <property type="match status" value="1"/>
</dbReference>
<evidence type="ECO:0000256" key="6">
    <source>
        <dbReference type="SAM" id="MobiDB-lite"/>
    </source>
</evidence>
<keyword evidence="3" id="KW-0677">Repeat</keyword>
<dbReference type="InterPro" id="IPR001881">
    <property type="entry name" value="EGF-like_Ca-bd_dom"/>
</dbReference>
<dbReference type="SUPFAM" id="SSF57196">
    <property type="entry name" value="EGF/Laminin"/>
    <property type="match status" value="1"/>
</dbReference>
<proteinExistence type="predicted"/>
<evidence type="ECO:0000256" key="2">
    <source>
        <dbReference type="ARBA" id="ARBA00022729"/>
    </source>
</evidence>
<feature type="compositionally biased region" description="Basic and acidic residues" evidence="6">
    <location>
        <begin position="1"/>
        <end position="31"/>
    </location>
</feature>
<feature type="compositionally biased region" description="Low complexity" evidence="6">
    <location>
        <begin position="48"/>
        <end position="58"/>
    </location>
</feature>
<feature type="domain" description="EGF-like" evidence="7">
    <location>
        <begin position="169"/>
        <end position="201"/>
    </location>
</feature>
<dbReference type="SMART" id="SM00181">
    <property type="entry name" value="EGF"/>
    <property type="match status" value="2"/>
</dbReference>
<dbReference type="Gene3D" id="2.10.25.10">
    <property type="entry name" value="Laminin"/>
    <property type="match status" value="2"/>
</dbReference>
<name>A0AAD9KUK9_RIDPI</name>
<reference evidence="8" key="1">
    <citation type="journal article" date="2023" name="Mol. Biol. Evol.">
        <title>Third-Generation Sequencing Reveals the Adaptive Role of the Epigenome in Three Deep-Sea Polychaetes.</title>
        <authorList>
            <person name="Perez M."/>
            <person name="Aroh O."/>
            <person name="Sun Y."/>
            <person name="Lan Y."/>
            <person name="Juniper S.K."/>
            <person name="Young C.R."/>
            <person name="Angers B."/>
            <person name="Qian P.Y."/>
        </authorList>
    </citation>
    <scope>NUCLEOTIDE SEQUENCE</scope>
    <source>
        <strain evidence="8">R07B-5</strain>
    </source>
</reference>
<dbReference type="PROSITE" id="PS00010">
    <property type="entry name" value="ASX_HYDROXYL"/>
    <property type="match status" value="1"/>
</dbReference>
<evidence type="ECO:0000256" key="3">
    <source>
        <dbReference type="ARBA" id="ARBA00022737"/>
    </source>
</evidence>
<evidence type="ECO:0000313" key="8">
    <source>
        <dbReference type="EMBL" id="KAK2177602.1"/>
    </source>
</evidence>
<comment type="caution">
    <text evidence="5">Lacks conserved residue(s) required for the propagation of feature annotation.</text>
</comment>